<dbReference type="Proteomes" id="UP000235672">
    <property type="component" value="Unassembled WGS sequence"/>
</dbReference>
<dbReference type="EMBL" id="KZ613467">
    <property type="protein sequence ID" value="PMD26737.1"/>
    <property type="molecule type" value="Genomic_DNA"/>
</dbReference>
<evidence type="ECO:0000313" key="1">
    <source>
        <dbReference type="EMBL" id="PMD26737.1"/>
    </source>
</evidence>
<name>A0A2J6QKH2_9HELO</name>
<accession>A0A2J6QKH2</accession>
<dbReference type="OrthoDB" id="3830579at2759"/>
<dbReference type="Gene3D" id="3.30.70.100">
    <property type="match status" value="2"/>
</dbReference>
<reference evidence="1 2" key="1">
    <citation type="submission" date="2016-05" db="EMBL/GenBank/DDBJ databases">
        <title>A degradative enzymes factory behind the ericoid mycorrhizal symbiosis.</title>
        <authorList>
            <consortium name="DOE Joint Genome Institute"/>
            <person name="Martino E."/>
            <person name="Morin E."/>
            <person name="Grelet G."/>
            <person name="Kuo A."/>
            <person name="Kohler A."/>
            <person name="Daghino S."/>
            <person name="Barry K."/>
            <person name="Choi C."/>
            <person name="Cichocki N."/>
            <person name="Clum A."/>
            <person name="Copeland A."/>
            <person name="Hainaut M."/>
            <person name="Haridas S."/>
            <person name="Labutti K."/>
            <person name="Lindquist E."/>
            <person name="Lipzen A."/>
            <person name="Khouja H.-R."/>
            <person name="Murat C."/>
            <person name="Ohm R."/>
            <person name="Olson A."/>
            <person name="Spatafora J."/>
            <person name="Veneault-Fourrey C."/>
            <person name="Henrissat B."/>
            <person name="Grigoriev I."/>
            <person name="Martin F."/>
            <person name="Perotto S."/>
        </authorList>
    </citation>
    <scope>NUCLEOTIDE SEQUENCE [LARGE SCALE GENOMIC DNA]</scope>
    <source>
        <strain evidence="1 2">UAMH 7357</strain>
    </source>
</reference>
<dbReference type="AlphaFoldDB" id="A0A2J6QKH2"/>
<dbReference type="SUPFAM" id="SSF54909">
    <property type="entry name" value="Dimeric alpha+beta barrel"/>
    <property type="match status" value="1"/>
</dbReference>
<protein>
    <recommendedName>
        <fullName evidence="3">ABM domain-containing protein</fullName>
    </recommendedName>
</protein>
<dbReference type="InterPro" id="IPR011008">
    <property type="entry name" value="Dimeric_a/b-barrel"/>
</dbReference>
<proteinExistence type="predicted"/>
<sequence>MAEPTQMLILSIPTSLPIEDPTSPAGKIWNEILDIVRTSEGYKRLYWGRHVEKAENVQLHIVRSLLQNHTTFLSSTSFFTLSKLVETLTSTQTKPTIRHALISEFSPSCKSLGKGAPVTGTAIYLSTSTSSWDIAWAKWVAFVQTVPGFLGIAGGPVLESVNGHERAFIALVGWESVAVHEAYHHTRHFREGRKVLLEPAKGGYAYYGHIGFTHAEEKGGGRGGRVKL</sequence>
<keyword evidence="2" id="KW-1185">Reference proteome</keyword>
<gene>
    <name evidence="1" type="ORF">NA56DRAFT_744058</name>
</gene>
<organism evidence="1 2">
    <name type="scientific">Hyaloscypha hepaticicola</name>
    <dbReference type="NCBI Taxonomy" id="2082293"/>
    <lineage>
        <taxon>Eukaryota</taxon>
        <taxon>Fungi</taxon>
        <taxon>Dikarya</taxon>
        <taxon>Ascomycota</taxon>
        <taxon>Pezizomycotina</taxon>
        <taxon>Leotiomycetes</taxon>
        <taxon>Helotiales</taxon>
        <taxon>Hyaloscyphaceae</taxon>
        <taxon>Hyaloscypha</taxon>
    </lineage>
</organism>
<evidence type="ECO:0000313" key="2">
    <source>
        <dbReference type="Proteomes" id="UP000235672"/>
    </source>
</evidence>
<evidence type="ECO:0008006" key="3">
    <source>
        <dbReference type="Google" id="ProtNLM"/>
    </source>
</evidence>